<evidence type="ECO:0000313" key="7">
    <source>
        <dbReference type="EMBL" id="AET65521.1"/>
    </source>
</evidence>
<dbReference type="InterPro" id="IPR024794">
    <property type="entry name" value="Rbsml_eL15_core_dom_sf"/>
</dbReference>
<sequence>MWSRWPNRIEVKLLKSFYAYIRDAWKTPSESYVGELRQERLIGWRREASVQKIDRPTRLDRARALGYKAKQGITVVRVKVRRGGRRKSRYIRGRRSKHMGANKITAGKSLQRIAEERAGRRHPNMEVLNSYWVGEDGMQKWYEVILVDPNHPAIASDPDLAWISGGSHRGRANRGKTSAGKRGRGLRKKGIGAEKVRPSIRANEGRGK</sequence>
<gene>
    <name evidence="5" type="primary">rpl15e</name>
    <name evidence="7" type="ordered locus">Mhar_2169</name>
</gene>
<accession>G7WQG8</accession>
<dbReference type="GO" id="GO:0003723">
    <property type="term" value="F:RNA binding"/>
    <property type="evidence" value="ECO:0007669"/>
    <property type="project" value="TreeGrafter"/>
</dbReference>
<dbReference type="AlphaFoldDB" id="G7WQG8"/>
<dbReference type="HOGENOM" id="CLU_080796_1_0_2"/>
<dbReference type="GO" id="GO:0003735">
    <property type="term" value="F:structural constituent of ribosome"/>
    <property type="evidence" value="ECO:0007669"/>
    <property type="project" value="InterPro"/>
</dbReference>
<keyword evidence="2 5" id="KW-0689">Ribosomal protein</keyword>
<dbReference type="SUPFAM" id="SSF54189">
    <property type="entry name" value="Ribosomal proteins S24e, L23 and L15e"/>
    <property type="match status" value="1"/>
</dbReference>
<evidence type="ECO:0000256" key="1">
    <source>
        <dbReference type="ARBA" id="ARBA00006857"/>
    </source>
</evidence>
<dbReference type="NCBIfam" id="NF003269">
    <property type="entry name" value="PRK04243.1"/>
    <property type="match status" value="1"/>
</dbReference>
<dbReference type="InterPro" id="IPR000439">
    <property type="entry name" value="Ribosomal_eL15"/>
</dbReference>
<feature type="compositionally biased region" description="Basic residues" evidence="6">
    <location>
        <begin position="168"/>
        <end position="190"/>
    </location>
</feature>
<dbReference type="Gene3D" id="3.40.1120.10">
    <property type="entry name" value="Ribosomal protein l15e"/>
    <property type="match status" value="1"/>
</dbReference>
<dbReference type="GO" id="GO:0022625">
    <property type="term" value="C:cytosolic large ribosomal subunit"/>
    <property type="evidence" value="ECO:0007669"/>
    <property type="project" value="TreeGrafter"/>
</dbReference>
<dbReference type="OrthoDB" id="8183at2157"/>
<evidence type="ECO:0000256" key="5">
    <source>
        <dbReference type="HAMAP-Rule" id="MF_00256"/>
    </source>
</evidence>
<evidence type="ECO:0000256" key="6">
    <source>
        <dbReference type="SAM" id="MobiDB-lite"/>
    </source>
</evidence>
<feature type="compositionally biased region" description="Basic and acidic residues" evidence="6">
    <location>
        <begin position="191"/>
        <end position="208"/>
    </location>
</feature>
<proteinExistence type="inferred from homology"/>
<dbReference type="InterPro" id="IPR012678">
    <property type="entry name" value="Ribosomal_uL23/eL15/eS24_sf"/>
</dbReference>
<keyword evidence="8" id="KW-1185">Reference proteome</keyword>
<evidence type="ECO:0000256" key="4">
    <source>
        <dbReference type="ARBA" id="ARBA00035214"/>
    </source>
</evidence>
<dbReference type="PANTHER" id="PTHR11847:SF4">
    <property type="entry name" value="LARGE RIBOSOMAL SUBUNIT PROTEIN EL15"/>
    <property type="match status" value="1"/>
</dbReference>
<comment type="similarity">
    <text evidence="1 5">Belongs to the eukaryotic ribosomal protein eL15 family.</text>
</comment>
<dbReference type="STRING" id="1110509.Mhar_2169"/>
<evidence type="ECO:0000256" key="3">
    <source>
        <dbReference type="ARBA" id="ARBA00023274"/>
    </source>
</evidence>
<dbReference type="SMART" id="SM01384">
    <property type="entry name" value="Ribosomal_L15e"/>
    <property type="match status" value="1"/>
</dbReference>
<protein>
    <recommendedName>
        <fullName evidence="4 5">Large ribosomal subunit protein eL15</fullName>
    </recommendedName>
</protein>
<dbReference type="RefSeq" id="WP_014587697.1">
    <property type="nucleotide sequence ID" value="NC_017527.1"/>
</dbReference>
<dbReference type="PANTHER" id="PTHR11847">
    <property type="entry name" value="RIBOSOMAL PROTEIN L15"/>
    <property type="match status" value="1"/>
</dbReference>
<evidence type="ECO:0000313" key="8">
    <source>
        <dbReference type="Proteomes" id="UP000005877"/>
    </source>
</evidence>
<dbReference type="HAMAP" id="MF_00256">
    <property type="entry name" value="Ribosomal_eL15"/>
    <property type="match status" value="1"/>
</dbReference>
<evidence type="ECO:0000256" key="2">
    <source>
        <dbReference type="ARBA" id="ARBA00022980"/>
    </source>
</evidence>
<dbReference type="KEGG" id="mhi:Mhar_2169"/>
<dbReference type="InterPro" id="IPR020926">
    <property type="entry name" value="Ribosomal_eL15_arc"/>
</dbReference>
<dbReference type="Proteomes" id="UP000005877">
    <property type="component" value="Chromosome"/>
</dbReference>
<dbReference type="GeneID" id="12511347"/>
<organism evidence="7 8">
    <name type="scientific">Methanothrix harundinacea (strain 6Ac)</name>
    <name type="common">Methanosaeta harundinacea</name>
    <dbReference type="NCBI Taxonomy" id="1110509"/>
    <lineage>
        <taxon>Archaea</taxon>
        <taxon>Methanobacteriati</taxon>
        <taxon>Methanobacteriota</taxon>
        <taxon>Stenosarchaea group</taxon>
        <taxon>Methanomicrobia</taxon>
        <taxon>Methanotrichales</taxon>
        <taxon>Methanotrichaceae</taxon>
        <taxon>Methanothrix</taxon>
    </lineage>
</organism>
<name>G7WQG8_METH6</name>
<reference evidence="7 8" key="1">
    <citation type="journal article" date="2012" name="PLoS ONE">
        <title>The genome characteristics and predicted function of methyl-group oxidation pathway in the obligate aceticlastic methanogens, Methanosaeta spp.</title>
        <authorList>
            <person name="Zhu J."/>
            <person name="Zheng H."/>
            <person name="Ai G."/>
            <person name="Zhang G."/>
            <person name="Liu D."/>
            <person name="Liu X."/>
            <person name="Dong X."/>
        </authorList>
    </citation>
    <scope>NUCLEOTIDE SEQUENCE [LARGE SCALE GENOMIC DNA]</scope>
    <source>
        <strain evidence="7 8">6Ac</strain>
    </source>
</reference>
<dbReference type="GO" id="GO:0002181">
    <property type="term" value="P:cytoplasmic translation"/>
    <property type="evidence" value="ECO:0007669"/>
    <property type="project" value="TreeGrafter"/>
</dbReference>
<dbReference type="PATRIC" id="fig|1110509.7.peg.2401"/>
<dbReference type="EMBL" id="CP003117">
    <property type="protein sequence ID" value="AET65521.1"/>
    <property type="molecule type" value="Genomic_DNA"/>
</dbReference>
<dbReference type="FunFam" id="3.40.1120.10:FF:000002">
    <property type="entry name" value="50S ribosomal protein L15e"/>
    <property type="match status" value="1"/>
</dbReference>
<keyword evidence="3 5" id="KW-0687">Ribonucleoprotein</keyword>
<feature type="region of interest" description="Disordered" evidence="6">
    <location>
        <begin position="165"/>
        <end position="208"/>
    </location>
</feature>
<dbReference type="Pfam" id="PF00827">
    <property type="entry name" value="Ribosomal_L15e"/>
    <property type="match status" value="1"/>
</dbReference>